<reference evidence="1 2" key="1">
    <citation type="submission" date="2019-02" db="EMBL/GenBank/DDBJ databases">
        <title>Deep-cultivation of Planctomycetes and their phenomic and genomic characterization uncovers novel biology.</title>
        <authorList>
            <person name="Wiegand S."/>
            <person name="Jogler M."/>
            <person name="Boedeker C."/>
            <person name="Pinto D."/>
            <person name="Vollmers J."/>
            <person name="Rivas-Marin E."/>
            <person name="Kohn T."/>
            <person name="Peeters S.H."/>
            <person name="Heuer A."/>
            <person name="Rast P."/>
            <person name="Oberbeckmann S."/>
            <person name="Bunk B."/>
            <person name="Jeske O."/>
            <person name="Meyerdierks A."/>
            <person name="Storesund J.E."/>
            <person name="Kallscheuer N."/>
            <person name="Luecker S."/>
            <person name="Lage O.M."/>
            <person name="Pohl T."/>
            <person name="Merkel B.J."/>
            <person name="Hornburger P."/>
            <person name="Mueller R.-W."/>
            <person name="Bruemmer F."/>
            <person name="Labrenz M."/>
            <person name="Spormann A.M."/>
            <person name="Op den Camp H."/>
            <person name="Overmann J."/>
            <person name="Amann R."/>
            <person name="Jetten M.S.M."/>
            <person name="Mascher T."/>
            <person name="Medema M.H."/>
            <person name="Devos D.P."/>
            <person name="Kaster A.-K."/>
            <person name="Ovreas L."/>
            <person name="Rohde M."/>
            <person name="Galperin M.Y."/>
            <person name="Jogler C."/>
        </authorList>
    </citation>
    <scope>NUCLEOTIDE SEQUENCE [LARGE SCALE GENOMIC DNA]</scope>
    <source>
        <strain evidence="1 2">Pan241w</strain>
    </source>
</reference>
<evidence type="ECO:0000313" key="1">
    <source>
        <dbReference type="EMBL" id="QDT45201.1"/>
    </source>
</evidence>
<accession>A0A517RMU0</accession>
<organism evidence="1 2">
    <name type="scientific">Gimesia alba</name>
    <dbReference type="NCBI Taxonomy" id="2527973"/>
    <lineage>
        <taxon>Bacteria</taxon>
        <taxon>Pseudomonadati</taxon>
        <taxon>Planctomycetota</taxon>
        <taxon>Planctomycetia</taxon>
        <taxon>Planctomycetales</taxon>
        <taxon>Planctomycetaceae</taxon>
        <taxon>Gimesia</taxon>
    </lineage>
</organism>
<protein>
    <submittedName>
        <fullName evidence="1">Uncharacterized protein</fullName>
    </submittedName>
</protein>
<gene>
    <name evidence="1" type="ORF">Pan241w_53200</name>
</gene>
<sequence length="143" mass="15486">MVSKHPLLRLTSYERETAPVSLSFHSHFQLLLSRETAGIFQSQPGQVPAGSYSWKGTFMKRSSMNSHPQVIGGTPAGPGTGQLAPAAPQQVIVQLPPSAQLLSLVNQVLANPDAVVQQAVSMIDETHNSVSIRERIVVYIEED</sequence>
<dbReference type="KEGG" id="gaz:Pan241w_53200"/>
<evidence type="ECO:0000313" key="2">
    <source>
        <dbReference type="Proteomes" id="UP000317171"/>
    </source>
</evidence>
<keyword evidence="2" id="KW-1185">Reference proteome</keyword>
<dbReference type="AlphaFoldDB" id="A0A517RMU0"/>
<proteinExistence type="predicted"/>
<dbReference type="EMBL" id="CP036269">
    <property type="protein sequence ID" value="QDT45201.1"/>
    <property type="molecule type" value="Genomic_DNA"/>
</dbReference>
<name>A0A517RMU0_9PLAN</name>
<dbReference type="Proteomes" id="UP000317171">
    <property type="component" value="Chromosome"/>
</dbReference>